<evidence type="ECO:0000256" key="1">
    <source>
        <dbReference type="SAM" id="MobiDB-lite"/>
    </source>
</evidence>
<feature type="region of interest" description="Disordered" evidence="1">
    <location>
        <begin position="1"/>
        <end position="25"/>
    </location>
</feature>
<organism evidence="2 3">
    <name type="scientific">Anopheles maculatus</name>
    <dbReference type="NCBI Taxonomy" id="74869"/>
    <lineage>
        <taxon>Eukaryota</taxon>
        <taxon>Metazoa</taxon>
        <taxon>Ecdysozoa</taxon>
        <taxon>Arthropoda</taxon>
        <taxon>Hexapoda</taxon>
        <taxon>Insecta</taxon>
        <taxon>Pterygota</taxon>
        <taxon>Neoptera</taxon>
        <taxon>Endopterygota</taxon>
        <taxon>Diptera</taxon>
        <taxon>Nematocera</taxon>
        <taxon>Culicoidea</taxon>
        <taxon>Culicidae</taxon>
        <taxon>Anophelinae</taxon>
        <taxon>Anopheles</taxon>
        <taxon>Anopheles maculatus group</taxon>
    </lineage>
</organism>
<feature type="compositionally biased region" description="Acidic residues" evidence="1">
    <location>
        <begin position="166"/>
        <end position="176"/>
    </location>
</feature>
<feature type="compositionally biased region" description="Basic and acidic residues" evidence="1">
    <location>
        <begin position="66"/>
        <end position="77"/>
    </location>
</feature>
<reference evidence="2" key="2">
    <citation type="submission" date="2020-05" db="UniProtKB">
        <authorList>
            <consortium name="EnsemblMetazoa"/>
        </authorList>
    </citation>
    <scope>IDENTIFICATION</scope>
    <source>
        <strain evidence="2">maculatus3</strain>
    </source>
</reference>
<dbReference type="VEuPathDB" id="VectorBase:AMAM010007"/>
<name>A0A182SN05_9DIPT</name>
<feature type="region of interest" description="Disordered" evidence="1">
    <location>
        <begin position="159"/>
        <end position="305"/>
    </location>
</feature>
<feature type="compositionally biased region" description="Acidic residues" evidence="1">
    <location>
        <begin position="243"/>
        <end position="305"/>
    </location>
</feature>
<keyword evidence="3" id="KW-1185">Reference proteome</keyword>
<evidence type="ECO:0000313" key="2">
    <source>
        <dbReference type="EnsemblMetazoa" id="AMAM010007-PA"/>
    </source>
</evidence>
<sequence>MRKTLWRDPPSCFADDDGCNQQQPSQFSINGIEIDLDELEQFEAKIRQKRSNQPMGQQSAKNAFRPGDDVQQREGHIDSNSAAAAAGCSSSSVQENGKDDLDLLYEEIQQKQALARANEEVEGRQRMASFLSVLLMFTTLLAFINQICYNTGDNQLLDDEPHIEEAGDDDDEENVENEEKQKDECSLSNNSGGGDAGGGGDAKEEEAEESCEESDEVSLAYLYNDNLEEDHEDWKSVESDYNNADEEFDSEDEEEEDGAENNDEGEDAGEDSDGDGEDEEDGGEEEEEGDADEDGNEENGAEGAP</sequence>
<feature type="region of interest" description="Disordered" evidence="1">
    <location>
        <begin position="45"/>
        <end position="94"/>
    </location>
</feature>
<reference evidence="3" key="1">
    <citation type="submission" date="2013-09" db="EMBL/GenBank/DDBJ databases">
        <title>The Genome Sequence of Anopheles maculatus species B.</title>
        <authorList>
            <consortium name="The Broad Institute Genomics Platform"/>
            <person name="Neafsey D.E."/>
            <person name="Besansky N."/>
            <person name="Howell P."/>
            <person name="Walton C."/>
            <person name="Young S.K."/>
            <person name="Zeng Q."/>
            <person name="Gargeya S."/>
            <person name="Fitzgerald M."/>
            <person name="Haas B."/>
            <person name="Abouelleil A."/>
            <person name="Allen A.W."/>
            <person name="Alvarado L."/>
            <person name="Arachchi H.M."/>
            <person name="Berlin A.M."/>
            <person name="Chapman S.B."/>
            <person name="Gainer-Dewar J."/>
            <person name="Goldberg J."/>
            <person name="Griggs A."/>
            <person name="Gujja S."/>
            <person name="Hansen M."/>
            <person name="Howarth C."/>
            <person name="Imamovic A."/>
            <person name="Ireland A."/>
            <person name="Larimer J."/>
            <person name="McCowan C."/>
            <person name="Murphy C."/>
            <person name="Pearson M."/>
            <person name="Poon T.W."/>
            <person name="Priest M."/>
            <person name="Roberts A."/>
            <person name="Saif S."/>
            <person name="Shea T."/>
            <person name="Sisk P."/>
            <person name="Sykes S."/>
            <person name="Wortman J."/>
            <person name="Nusbaum C."/>
            <person name="Birren B."/>
        </authorList>
    </citation>
    <scope>NUCLEOTIDE SEQUENCE [LARGE SCALE GENOMIC DNA]</scope>
    <source>
        <strain evidence="3">maculatus3</strain>
    </source>
</reference>
<feature type="compositionally biased region" description="Acidic residues" evidence="1">
    <location>
        <begin position="203"/>
        <end position="216"/>
    </location>
</feature>
<feature type="compositionally biased region" description="Polar residues" evidence="1">
    <location>
        <begin position="51"/>
        <end position="61"/>
    </location>
</feature>
<feature type="compositionally biased region" description="Gly residues" evidence="1">
    <location>
        <begin position="191"/>
        <end position="200"/>
    </location>
</feature>
<feature type="compositionally biased region" description="Low complexity" evidence="1">
    <location>
        <begin position="79"/>
        <end position="92"/>
    </location>
</feature>
<dbReference type="AlphaFoldDB" id="A0A182SN05"/>
<protein>
    <submittedName>
        <fullName evidence="2">Uncharacterized protein</fullName>
    </submittedName>
</protein>
<proteinExistence type="predicted"/>
<evidence type="ECO:0000313" key="3">
    <source>
        <dbReference type="Proteomes" id="UP000075901"/>
    </source>
</evidence>
<dbReference type="EnsemblMetazoa" id="AMAM010007-RA">
    <property type="protein sequence ID" value="AMAM010007-PA"/>
    <property type="gene ID" value="AMAM010007"/>
</dbReference>
<dbReference type="Proteomes" id="UP000075901">
    <property type="component" value="Unassembled WGS sequence"/>
</dbReference>
<accession>A0A182SN05</accession>